<organism evidence="4 5">
    <name type="scientific">Pseudoduganella guangdongensis</name>
    <dbReference type="NCBI Taxonomy" id="2692179"/>
    <lineage>
        <taxon>Bacteria</taxon>
        <taxon>Pseudomonadati</taxon>
        <taxon>Pseudomonadota</taxon>
        <taxon>Betaproteobacteria</taxon>
        <taxon>Burkholderiales</taxon>
        <taxon>Oxalobacteraceae</taxon>
        <taxon>Telluria group</taxon>
        <taxon>Pseudoduganella</taxon>
    </lineage>
</organism>
<dbReference type="InterPro" id="IPR050109">
    <property type="entry name" value="HTH-type_TetR-like_transc_reg"/>
</dbReference>
<feature type="domain" description="HTH tetR-type" evidence="3">
    <location>
        <begin position="1"/>
        <end position="54"/>
    </location>
</feature>
<dbReference type="SUPFAM" id="SSF46689">
    <property type="entry name" value="Homeodomain-like"/>
    <property type="match status" value="1"/>
</dbReference>
<accession>A0A6N9HDY8</accession>
<proteinExistence type="predicted"/>
<keyword evidence="5" id="KW-1185">Reference proteome</keyword>
<dbReference type="InterPro" id="IPR001647">
    <property type="entry name" value="HTH_TetR"/>
</dbReference>
<dbReference type="SUPFAM" id="SSF48498">
    <property type="entry name" value="Tetracyclin repressor-like, C-terminal domain"/>
    <property type="match status" value="1"/>
</dbReference>
<dbReference type="InterPro" id="IPR039536">
    <property type="entry name" value="TetR_C_Proteobacteria"/>
</dbReference>
<comment type="caution">
    <text evidence="4">The sequence shown here is derived from an EMBL/GenBank/DDBJ whole genome shotgun (WGS) entry which is preliminary data.</text>
</comment>
<dbReference type="GO" id="GO:0003700">
    <property type="term" value="F:DNA-binding transcription factor activity"/>
    <property type="evidence" value="ECO:0007669"/>
    <property type="project" value="TreeGrafter"/>
</dbReference>
<dbReference type="Gene3D" id="1.10.10.60">
    <property type="entry name" value="Homeodomain-like"/>
    <property type="match status" value="1"/>
</dbReference>
<evidence type="ECO:0000256" key="1">
    <source>
        <dbReference type="ARBA" id="ARBA00023125"/>
    </source>
</evidence>
<gene>
    <name evidence="4" type="ORF">GTP41_06435</name>
</gene>
<sequence>MDTAGRLILEKGYSKVSLEAIAKEARVAVRTIYVKFGGKAGLLKAILLRYRAGAFDPSVMETVNRPMRDTLLEFGMRFHSLVSTPAATALYQIVVAESHANPDLAEAFWDAGPRQTRELLARYFARPDIKAQLSTDAPPERLAVYFMNCLMGDQLRRFLFDSRCGVATTPEDIEQGVDLFLHGALRR</sequence>
<dbReference type="GO" id="GO:0000976">
    <property type="term" value="F:transcription cis-regulatory region binding"/>
    <property type="evidence" value="ECO:0007669"/>
    <property type="project" value="TreeGrafter"/>
</dbReference>
<evidence type="ECO:0000256" key="2">
    <source>
        <dbReference type="PROSITE-ProRule" id="PRU00335"/>
    </source>
</evidence>
<evidence type="ECO:0000313" key="5">
    <source>
        <dbReference type="Proteomes" id="UP000448575"/>
    </source>
</evidence>
<evidence type="ECO:0000259" key="3">
    <source>
        <dbReference type="PROSITE" id="PS50977"/>
    </source>
</evidence>
<dbReference type="Gene3D" id="1.10.357.10">
    <property type="entry name" value="Tetracycline Repressor, domain 2"/>
    <property type="match status" value="1"/>
</dbReference>
<dbReference type="PANTHER" id="PTHR30055">
    <property type="entry name" value="HTH-TYPE TRANSCRIPTIONAL REGULATOR RUTR"/>
    <property type="match status" value="1"/>
</dbReference>
<dbReference type="EMBL" id="WWCJ01000004">
    <property type="protein sequence ID" value="MYN01734.1"/>
    <property type="molecule type" value="Genomic_DNA"/>
</dbReference>
<keyword evidence="1 2" id="KW-0238">DNA-binding</keyword>
<dbReference type="Pfam" id="PF00440">
    <property type="entry name" value="TetR_N"/>
    <property type="match status" value="1"/>
</dbReference>
<dbReference type="InterPro" id="IPR009057">
    <property type="entry name" value="Homeodomain-like_sf"/>
</dbReference>
<protein>
    <submittedName>
        <fullName evidence="4">TetR family transcriptional regulator</fullName>
    </submittedName>
</protein>
<dbReference type="InterPro" id="IPR036271">
    <property type="entry name" value="Tet_transcr_reg_TetR-rel_C_sf"/>
</dbReference>
<evidence type="ECO:0000313" key="4">
    <source>
        <dbReference type="EMBL" id="MYN01734.1"/>
    </source>
</evidence>
<dbReference type="Proteomes" id="UP000448575">
    <property type="component" value="Unassembled WGS sequence"/>
</dbReference>
<dbReference type="PANTHER" id="PTHR30055:SF146">
    <property type="entry name" value="HTH-TYPE TRANSCRIPTIONAL DUAL REGULATOR CECR"/>
    <property type="match status" value="1"/>
</dbReference>
<dbReference type="AlphaFoldDB" id="A0A6N9HDY8"/>
<feature type="DNA-binding region" description="H-T-H motif" evidence="2">
    <location>
        <begin position="17"/>
        <end position="36"/>
    </location>
</feature>
<dbReference type="Pfam" id="PF14246">
    <property type="entry name" value="TetR_C_7"/>
    <property type="match status" value="1"/>
</dbReference>
<name>A0A6N9HDY8_9BURK</name>
<reference evidence="4 5" key="1">
    <citation type="submission" date="2019-12" db="EMBL/GenBank/DDBJ databases">
        <title>Novel species isolated from a subtropical stream in China.</title>
        <authorList>
            <person name="Lu H."/>
        </authorList>
    </citation>
    <scope>NUCLEOTIDE SEQUENCE [LARGE SCALE GENOMIC DNA]</scope>
    <source>
        <strain evidence="4 5">DS3</strain>
    </source>
</reference>
<dbReference type="PROSITE" id="PS50977">
    <property type="entry name" value="HTH_TETR_2"/>
    <property type="match status" value="1"/>
</dbReference>